<organism evidence="1 2">
    <name type="scientific">Ureibacillus xyleni</name>
    <dbReference type="NCBI Taxonomy" id="614648"/>
    <lineage>
        <taxon>Bacteria</taxon>
        <taxon>Bacillati</taxon>
        <taxon>Bacillota</taxon>
        <taxon>Bacilli</taxon>
        <taxon>Bacillales</taxon>
        <taxon>Caryophanaceae</taxon>
        <taxon>Ureibacillus</taxon>
    </lineage>
</organism>
<sequence>MKKPELLVTPKSVDHIKALIEAGADAFVIGEQKFGLRLAGEFNVNDVEQATTIIHEAGKKVYVAVNAIFHNDRLDDLDDYLKDMQRIGVDALLFGDPAVVMAVRELGITIPLHWNPETIATNWFQVNYWNERGAKRAVLARELSLDEVVEIKENANAEIEVQVHGMTAMFQSKRSLLGNYFLYRDEVMEIENRKENKNMFLHDKERKNKYPIYEDLNGTHIFSPNDMCLIDELTELFEAGIDSLKFDGVLQTEGYITTVTNCYRQAIDAYFDNGEDAYDEMKDELLEKIEEIQPAIRPLDTGFIFKETVY</sequence>
<evidence type="ECO:0000313" key="1">
    <source>
        <dbReference type="EMBL" id="SOC20654.1"/>
    </source>
</evidence>
<dbReference type="InterPro" id="IPR001539">
    <property type="entry name" value="Peptidase_U32"/>
</dbReference>
<dbReference type="PANTHER" id="PTHR30217:SF7">
    <property type="entry name" value="TRNA HYDROXYLATION PROTEIN P2"/>
    <property type="match status" value="1"/>
</dbReference>
<dbReference type="EMBL" id="OBMQ01000012">
    <property type="protein sequence ID" value="SOC20654.1"/>
    <property type="molecule type" value="Genomic_DNA"/>
</dbReference>
<protein>
    <submittedName>
        <fullName evidence="1">Putative protease</fullName>
    </submittedName>
</protein>
<dbReference type="OrthoDB" id="9807498at2"/>
<keyword evidence="1" id="KW-0645">Protease</keyword>
<reference evidence="2" key="1">
    <citation type="submission" date="2017-08" db="EMBL/GenBank/DDBJ databases">
        <authorList>
            <person name="Varghese N."/>
            <person name="Submissions S."/>
        </authorList>
    </citation>
    <scope>NUCLEOTIDE SEQUENCE [LARGE SCALE GENOMIC DNA]</scope>
    <source>
        <strain evidence="2">JC22</strain>
    </source>
</reference>
<evidence type="ECO:0000313" key="2">
    <source>
        <dbReference type="Proteomes" id="UP000219636"/>
    </source>
</evidence>
<dbReference type="RefSeq" id="WP_097074497.1">
    <property type="nucleotide sequence ID" value="NZ_OBMQ01000012.1"/>
</dbReference>
<proteinExistence type="predicted"/>
<dbReference type="Pfam" id="PF01136">
    <property type="entry name" value="Peptidase_U32"/>
    <property type="match status" value="1"/>
</dbReference>
<accession>A0A285TEH4</accession>
<dbReference type="GO" id="GO:0008233">
    <property type="term" value="F:peptidase activity"/>
    <property type="evidence" value="ECO:0007669"/>
    <property type="project" value="UniProtKB-KW"/>
</dbReference>
<keyword evidence="2" id="KW-1185">Reference proteome</keyword>
<dbReference type="InterPro" id="IPR051454">
    <property type="entry name" value="RNA/ubiquinone_mod_enzymes"/>
</dbReference>
<gene>
    <name evidence="1" type="ORF">SAMN05880501_1122</name>
</gene>
<dbReference type="Proteomes" id="UP000219636">
    <property type="component" value="Unassembled WGS sequence"/>
</dbReference>
<dbReference type="PANTHER" id="PTHR30217">
    <property type="entry name" value="PEPTIDASE U32 FAMILY"/>
    <property type="match status" value="1"/>
</dbReference>
<keyword evidence="1" id="KW-0378">Hydrolase</keyword>
<name>A0A285TEH4_9BACL</name>
<dbReference type="GO" id="GO:0006508">
    <property type="term" value="P:proteolysis"/>
    <property type="evidence" value="ECO:0007669"/>
    <property type="project" value="UniProtKB-KW"/>
</dbReference>
<dbReference type="AlphaFoldDB" id="A0A285TEH4"/>